<dbReference type="Proteomes" id="UP000051952">
    <property type="component" value="Unassembled WGS sequence"/>
</dbReference>
<dbReference type="SUPFAM" id="SSF52540">
    <property type="entry name" value="P-loop containing nucleoside triphosphate hydrolases"/>
    <property type="match status" value="2"/>
</dbReference>
<feature type="domain" description="AAA+ ATPase" evidence="16">
    <location>
        <begin position="193"/>
        <end position="337"/>
    </location>
</feature>
<evidence type="ECO:0000256" key="8">
    <source>
        <dbReference type="ARBA" id="ARBA00022840"/>
    </source>
</evidence>
<accession>A0A0S4IK87</accession>
<dbReference type="GO" id="GO:0006281">
    <property type="term" value="P:DNA repair"/>
    <property type="evidence" value="ECO:0007669"/>
    <property type="project" value="UniProtKB-KW"/>
</dbReference>
<evidence type="ECO:0000313" key="18">
    <source>
        <dbReference type="Proteomes" id="UP000051952"/>
    </source>
</evidence>
<organism evidence="17 18">
    <name type="scientific">Bodo saltans</name>
    <name type="common">Flagellated protozoan</name>
    <dbReference type="NCBI Taxonomy" id="75058"/>
    <lineage>
        <taxon>Eukaryota</taxon>
        <taxon>Discoba</taxon>
        <taxon>Euglenozoa</taxon>
        <taxon>Kinetoplastea</taxon>
        <taxon>Metakinetoplastina</taxon>
        <taxon>Eubodonida</taxon>
        <taxon>Bodonidae</taxon>
        <taxon>Bodo</taxon>
    </lineage>
</organism>
<dbReference type="GO" id="GO:0043139">
    <property type="term" value="F:5'-3' DNA helicase activity"/>
    <property type="evidence" value="ECO:0007669"/>
    <property type="project" value="UniProtKB-EC"/>
</dbReference>
<dbReference type="Pfam" id="PF21530">
    <property type="entry name" value="Pif1_2B_dom"/>
    <property type="match status" value="1"/>
</dbReference>
<comment type="subunit">
    <text evidence="3">Monomer.</text>
</comment>
<dbReference type="InterPro" id="IPR051055">
    <property type="entry name" value="PIF1_helicase"/>
</dbReference>
<dbReference type="PANTHER" id="PTHR47642:SF5">
    <property type="entry name" value="ATP-DEPENDENT DNA HELICASE"/>
    <property type="match status" value="1"/>
</dbReference>
<dbReference type="GO" id="GO:0005524">
    <property type="term" value="F:ATP binding"/>
    <property type="evidence" value="ECO:0007669"/>
    <property type="project" value="UniProtKB-KW"/>
</dbReference>
<dbReference type="CDD" id="cd18809">
    <property type="entry name" value="SF1_C_RecD"/>
    <property type="match status" value="1"/>
</dbReference>
<sequence length="921" mass="101509">MKKTLLQFWAKPNNGSTPLSEPGDIEPCDNSSAPLCTPPPPPQSSEAATPSPNEPPSLMKRAGPPRTFWTPTQDSTSIRTPLSDSNHTTRKRDREYIEIVSDTDTSPILLREGNETVTGEPLQLKLSPVPATVEADGSRHAETRTSPSKPLGGLKEQELDDRVEQPEDAVEESTPAVTLSAEQQFILDLVVKHQRSVFLTGGGGTGKSFLLREIIDQLDKRTTFVTAPTGIAALNVGGVTLHSFAGIGIGEGSRDDLLGRVRGNKAAKLQWLGCRVLIIDEVSMVPKKLLDDLEFIARKIRGRNEPFGGIQLVLCGDFLQLPPVNRRSGRQSVQANECDFCFASAAWDRINPRVFFLRTLFRQHTDSLFATILNELRLGELSHDSIHTMMSISHSTRAAFVDTTANGEIVVTDDVGAQGEDRRGGRTVLRSTNNVVKNINSDCFDELNTDVQSYTAVTGGPQPHLLDQCPAESEVSLRVGARVMLLKNLDQRAGLVNGSIGVVTTFVDADQVSRELLNPPNSRDWLKRMTKSATPKFPVVRFSVQRYSTHDRRLVPADRDLVVQPQNWSVMSGTRELAYRWQIPLKLAWAITIHKSQGMTLQNVNVDFDGMFEDAQAYVALSRCTTLQGLTIENFDLRKVRTNVHALAYYDDLEATIARNGGDRSMFTMPFMAENPWGATQPSLDDDVEDESPPTQAAKKAFSEAVNRIRERLPSAMIDAAARKRLRVDRPVAAMHNGHMQLTQGEHCGSHDVLMSDLVIPFKKVTSCFVVVDTCSFIALHNHSKTSDAVQRLCDENFVRVPQMVLAELDGLTKRQEQPQIAFAARRARDLVKDLLMDHAVALQQSDHSVDPSAVFARGGDGTNFGDATDRATRKDNPILCYASYLQRTYRTPIVICTEDCLLGLRANACGFSSCSVSSGL</sequence>
<evidence type="ECO:0000256" key="6">
    <source>
        <dbReference type="ARBA" id="ARBA00022801"/>
    </source>
</evidence>
<reference evidence="18" key="1">
    <citation type="submission" date="2015-09" db="EMBL/GenBank/DDBJ databases">
        <authorList>
            <consortium name="Pathogen Informatics"/>
        </authorList>
    </citation>
    <scope>NUCLEOTIDE SEQUENCE [LARGE SCALE GENOMIC DNA]</scope>
    <source>
        <strain evidence="18">Lake Konstanz</strain>
    </source>
</reference>
<dbReference type="GO" id="GO:0000723">
    <property type="term" value="P:telomere maintenance"/>
    <property type="evidence" value="ECO:0007669"/>
    <property type="project" value="InterPro"/>
</dbReference>
<dbReference type="OrthoDB" id="272985at2759"/>
<gene>
    <name evidence="17" type="ORF">BSAL_50165</name>
</gene>
<feature type="compositionally biased region" description="Basic and acidic residues" evidence="15">
    <location>
        <begin position="155"/>
        <end position="165"/>
    </location>
</feature>
<dbReference type="Gene3D" id="3.40.50.1010">
    <property type="entry name" value="5'-nuclease"/>
    <property type="match status" value="1"/>
</dbReference>
<dbReference type="Pfam" id="PF13638">
    <property type="entry name" value="PIN_4"/>
    <property type="match status" value="1"/>
</dbReference>
<dbReference type="CDD" id="cd18037">
    <property type="entry name" value="DEXSc_Pif1_like"/>
    <property type="match status" value="1"/>
</dbReference>
<keyword evidence="11 14" id="KW-0234">DNA repair</keyword>
<dbReference type="EC" id="5.6.2.3" evidence="14"/>
<dbReference type="GO" id="GO:0016887">
    <property type="term" value="F:ATP hydrolysis activity"/>
    <property type="evidence" value="ECO:0007669"/>
    <property type="project" value="RHEA"/>
</dbReference>
<evidence type="ECO:0000256" key="5">
    <source>
        <dbReference type="ARBA" id="ARBA00022763"/>
    </source>
</evidence>
<name>A0A0S4IK87_BODSA</name>
<dbReference type="InterPro" id="IPR003593">
    <property type="entry name" value="AAA+_ATPase"/>
</dbReference>
<dbReference type="InterPro" id="IPR049163">
    <property type="entry name" value="Pif1-like_2B_dom"/>
</dbReference>
<evidence type="ECO:0000313" key="17">
    <source>
        <dbReference type="EMBL" id="CUE63209.1"/>
    </source>
</evidence>
<evidence type="ECO:0000256" key="15">
    <source>
        <dbReference type="SAM" id="MobiDB-lite"/>
    </source>
</evidence>
<keyword evidence="7 14" id="KW-0347">Helicase</keyword>
<keyword evidence="8 14" id="KW-0067">ATP-binding</keyword>
<evidence type="ECO:0000256" key="12">
    <source>
        <dbReference type="ARBA" id="ARBA00023235"/>
    </source>
</evidence>
<dbReference type="PANTHER" id="PTHR47642">
    <property type="entry name" value="ATP-DEPENDENT DNA HELICASE"/>
    <property type="match status" value="1"/>
</dbReference>
<keyword evidence="5 14" id="KW-0227">DNA damage</keyword>
<dbReference type="Gene3D" id="3.40.50.300">
    <property type="entry name" value="P-loop containing nucleotide triphosphate hydrolases"/>
    <property type="match status" value="2"/>
</dbReference>
<evidence type="ECO:0000256" key="2">
    <source>
        <dbReference type="ARBA" id="ARBA00009781"/>
    </source>
</evidence>
<dbReference type="InterPro" id="IPR002716">
    <property type="entry name" value="PIN_dom"/>
</dbReference>
<keyword evidence="4 14" id="KW-0547">Nucleotide-binding</keyword>
<keyword evidence="12" id="KW-0413">Isomerase</keyword>
<evidence type="ECO:0000256" key="7">
    <source>
        <dbReference type="ARBA" id="ARBA00022806"/>
    </source>
</evidence>
<evidence type="ECO:0000256" key="14">
    <source>
        <dbReference type="RuleBase" id="RU363044"/>
    </source>
</evidence>
<dbReference type="GO" id="GO:0006310">
    <property type="term" value="P:DNA recombination"/>
    <property type="evidence" value="ECO:0007669"/>
    <property type="project" value="UniProtKB-KW"/>
</dbReference>
<comment type="similarity">
    <text evidence="2">Belongs to the helicase family. PIF1 subfamily.</text>
</comment>
<keyword evidence="18" id="KW-1185">Reference proteome</keyword>
<dbReference type="AlphaFoldDB" id="A0A0S4IK87"/>
<evidence type="ECO:0000256" key="11">
    <source>
        <dbReference type="ARBA" id="ARBA00023204"/>
    </source>
</evidence>
<comment type="catalytic activity">
    <reaction evidence="13 14">
        <text>ATP + H2O = ADP + phosphate + H(+)</text>
        <dbReference type="Rhea" id="RHEA:13065"/>
        <dbReference type="ChEBI" id="CHEBI:15377"/>
        <dbReference type="ChEBI" id="CHEBI:15378"/>
        <dbReference type="ChEBI" id="CHEBI:30616"/>
        <dbReference type="ChEBI" id="CHEBI:43474"/>
        <dbReference type="ChEBI" id="CHEBI:456216"/>
        <dbReference type="EC" id="5.6.2.3"/>
    </reaction>
</comment>
<evidence type="ECO:0000256" key="1">
    <source>
        <dbReference type="ARBA" id="ARBA00001946"/>
    </source>
</evidence>
<keyword evidence="10 14" id="KW-0233">DNA recombination</keyword>
<evidence type="ECO:0000256" key="3">
    <source>
        <dbReference type="ARBA" id="ARBA00011245"/>
    </source>
</evidence>
<proteinExistence type="inferred from homology"/>
<dbReference type="InterPro" id="IPR010285">
    <property type="entry name" value="DNA_helicase_pif1-like_DEAD"/>
</dbReference>
<protein>
    <recommendedName>
        <fullName evidence="14">ATP-dependent DNA helicase</fullName>
        <ecNumber evidence="14">5.6.2.3</ecNumber>
    </recommendedName>
</protein>
<dbReference type="InterPro" id="IPR027417">
    <property type="entry name" value="P-loop_NTPase"/>
</dbReference>
<dbReference type="Pfam" id="PF05970">
    <property type="entry name" value="PIF1"/>
    <property type="match status" value="1"/>
</dbReference>
<evidence type="ECO:0000256" key="10">
    <source>
        <dbReference type="ARBA" id="ARBA00023172"/>
    </source>
</evidence>
<evidence type="ECO:0000259" key="16">
    <source>
        <dbReference type="SMART" id="SM00382"/>
    </source>
</evidence>
<keyword evidence="9" id="KW-0238">DNA-binding</keyword>
<dbReference type="VEuPathDB" id="TriTrypDB:BSAL_50165"/>
<comment type="cofactor">
    <cofactor evidence="1 14">
        <name>Mg(2+)</name>
        <dbReference type="ChEBI" id="CHEBI:18420"/>
    </cofactor>
</comment>
<evidence type="ECO:0000256" key="4">
    <source>
        <dbReference type="ARBA" id="ARBA00022741"/>
    </source>
</evidence>
<dbReference type="SMART" id="SM00382">
    <property type="entry name" value="AAA"/>
    <property type="match status" value="1"/>
</dbReference>
<dbReference type="EMBL" id="CYKH01000036">
    <property type="protein sequence ID" value="CUE63209.1"/>
    <property type="molecule type" value="Genomic_DNA"/>
</dbReference>
<evidence type="ECO:0000256" key="13">
    <source>
        <dbReference type="ARBA" id="ARBA00048954"/>
    </source>
</evidence>
<feature type="compositionally biased region" description="Polar residues" evidence="15">
    <location>
        <begin position="69"/>
        <end position="86"/>
    </location>
</feature>
<feature type="region of interest" description="Disordered" evidence="15">
    <location>
        <begin position="1"/>
        <end position="176"/>
    </location>
</feature>
<evidence type="ECO:0000256" key="9">
    <source>
        <dbReference type="ARBA" id="ARBA00023125"/>
    </source>
</evidence>
<keyword evidence="6 14" id="KW-0378">Hydrolase</keyword>